<dbReference type="Gene3D" id="3.40.50.1980">
    <property type="entry name" value="Nitrogenase molybdenum iron protein domain"/>
    <property type="match status" value="2"/>
</dbReference>
<sequence length="289" mass="31177">MLHSFTVASSWALIPCAFADGRRPQAKGVMRLISIGGALTEIIYALQQEQYLLGVDSTSLYPRAATLLPNVGYARTLSAEGILALKPTQIIATEDAGPPLVLQQVKAAGIPIAILRANFQFQGVLDRVNHVGSLLKKESSSKQLVEKLHSEWKVAQNTIDQSATDKPRVMFILAQNPSQLLVSGINTSADAMIAYAGAQNSITQFSGYRPLTPEAVIAANPQIILLTNQGMRAVGGIAGVMQFPGLSRTDAGRHKKIISMEAMYLLGFGPRMPLAVVELHRHLHMSRTS</sequence>
<dbReference type="PANTHER" id="PTHR30535">
    <property type="entry name" value="VITAMIN B12-BINDING PROTEIN"/>
    <property type="match status" value="1"/>
</dbReference>
<name>A0A240E0W0_9BURK</name>
<organism evidence="2 3">
    <name type="scientific">Polynucleobacter meluiroseus</name>
    <dbReference type="NCBI Taxonomy" id="1938814"/>
    <lineage>
        <taxon>Bacteria</taxon>
        <taxon>Pseudomonadati</taxon>
        <taxon>Pseudomonadota</taxon>
        <taxon>Betaproteobacteria</taxon>
        <taxon>Burkholderiales</taxon>
        <taxon>Burkholderiaceae</taxon>
        <taxon>Polynucleobacter</taxon>
    </lineage>
</organism>
<accession>A0A240E0W0</accession>
<dbReference type="PROSITE" id="PS50983">
    <property type="entry name" value="FE_B12_PBP"/>
    <property type="match status" value="1"/>
</dbReference>
<dbReference type="RefSeq" id="WP_165766396.1">
    <property type="nucleotide sequence ID" value="NZ_OANS01000001.1"/>
</dbReference>
<protein>
    <submittedName>
        <fullName evidence="2">Iron complex transport system substrate-binding protein</fullName>
    </submittedName>
</protein>
<dbReference type="EMBL" id="OANS01000001">
    <property type="protein sequence ID" value="SNX28141.1"/>
    <property type="molecule type" value="Genomic_DNA"/>
</dbReference>
<reference evidence="3" key="1">
    <citation type="submission" date="2017-08" db="EMBL/GenBank/DDBJ databases">
        <authorList>
            <person name="Varghese N."/>
            <person name="Submissions S."/>
        </authorList>
    </citation>
    <scope>NUCLEOTIDE SEQUENCE [LARGE SCALE GENOMIC DNA]</scope>
    <source>
        <strain evidence="3">AP-Melu-1000-B4</strain>
    </source>
</reference>
<dbReference type="InterPro" id="IPR002491">
    <property type="entry name" value="ABC_transptr_periplasmic_BD"/>
</dbReference>
<dbReference type="PANTHER" id="PTHR30535:SF4">
    <property type="entry name" value="HEMIN-BINDING PERIPLASMIC PROTEIN HMUT"/>
    <property type="match status" value="1"/>
</dbReference>
<proteinExistence type="predicted"/>
<keyword evidence="3" id="KW-1185">Reference proteome</keyword>
<dbReference type="SUPFAM" id="SSF53807">
    <property type="entry name" value="Helical backbone' metal receptor"/>
    <property type="match status" value="1"/>
</dbReference>
<evidence type="ECO:0000259" key="1">
    <source>
        <dbReference type="PROSITE" id="PS50983"/>
    </source>
</evidence>
<evidence type="ECO:0000313" key="2">
    <source>
        <dbReference type="EMBL" id="SNX28141.1"/>
    </source>
</evidence>
<dbReference type="Proteomes" id="UP000218069">
    <property type="component" value="Unassembled WGS sequence"/>
</dbReference>
<dbReference type="Pfam" id="PF01497">
    <property type="entry name" value="Peripla_BP_2"/>
    <property type="match status" value="1"/>
</dbReference>
<gene>
    <name evidence="2" type="ORF">SAMN06295945_0462</name>
</gene>
<dbReference type="InterPro" id="IPR050902">
    <property type="entry name" value="ABC_Transporter_SBP"/>
</dbReference>
<dbReference type="AlphaFoldDB" id="A0A240E0W0"/>
<feature type="domain" description="Fe/B12 periplasmic-binding" evidence="1">
    <location>
        <begin position="31"/>
        <end position="287"/>
    </location>
</feature>
<evidence type="ECO:0000313" key="3">
    <source>
        <dbReference type="Proteomes" id="UP000218069"/>
    </source>
</evidence>